<comment type="caution">
    <text evidence="4">The sequence shown here is derived from an EMBL/GenBank/DDBJ whole genome shotgun (WGS) entry which is preliminary data.</text>
</comment>
<evidence type="ECO:0000256" key="1">
    <source>
        <dbReference type="ARBA" id="ARBA00022679"/>
    </source>
</evidence>
<evidence type="ECO:0000313" key="4">
    <source>
        <dbReference type="EMBL" id="HCL01484.1"/>
    </source>
</evidence>
<evidence type="ECO:0000313" key="5">
    <source>
        <dbReference type="Proteomes" id="UP000262969"/>
    </source>
</evidence>
<sequence length="184" mass="21455">MTEELVIRMATILDAPKLLEIYAPYVKETAITFEYTVPTIQEFESRIAKILTRYPYLVAEKEGEILGYAYVSSFKDRAAYDWAVETTIYINQNQRGSGVGKKLYLKLEEIVKRQNIINMNACIAYPNPGSIAFHEHLGYKTVAHFTKCGYKLDRWYDMIWMEKILEEHPEKPKEFIPITKLSIE</sequence>
<dbReference type="PROSITE" id="PS51186">
    <property type="entry name" value="GNAT"/>
    <property type="match status" value="1"/>
</dbReference>
<dbReference type="CDD" id="cd04301">
    <property type="entry name" value="NAT_SF"/>
    <property type="match status" value="1"/>
</dbReference>
<reference evidence="4 5" key="1">
    <citation type="journal article" date="2018" name="Nat. Biotechnol.">
        <title>A standardized bacterial taxonomy based on genome phylogeny substantially revises the tree of life.</title>
        <authorList>
            <person name="Parks D.H."/>
            <person name="Chuvochina M."/>
            <person name="Waite D.W."/>
            <person name="Rinke C."/>
            <person name="Skarshewski A."/>
            <person name="Chaumeil P.A."/>
            <person name="Hugenholtz P."/>
        </authorList>
    </citation>
    <scope>NUCLEOTIDE SEQUENCE [LARGE SCALE GENOMIC DNA]</scope>
    <source>
        <strain evidence="4">UBA11728</strain>
    </source>
</reference>
<proteinExistence type="predicted"/>
<dbReference type="GO" id="GO:0016747">
    <property type="term" value="F:acyltransferase activity, transferring groups other than amino-acyl groups"/>
    <property type="evidence" value="ECO:0007669"/>
    <property type="project" value="InterPro"/>
</dbReference>
<dbReference type="Pfam" id="PF13420">
    <property type="entry name" value="Acetyltransf_4"/>
    <property type="match status" value="1"/>
</dbReference>
<gene>
    <name evidence="4" type="ORF">DHW61_03565</name>
</gene>
<dbReference type="Proteomes" id="UP000262969">
    <property type="component" value="Unassembled WGS sequence"/>
</dbReference>
<evidence type="ECO:0000256" key="2">
    <source>
        <dbReference type="ARBA" id="ARBA00023315"/>
    </source>
</evidence>
<dbReference type="Gene3D" id="3.40.630.30">
    <property type="match status" value="1"/>
</dbReference>
<feature type="domain" description="N-acetyltransferase" evidence="3">
    <location>
        <begin position="5"/>
        <end position="166"/>
    </location>
</feature>
<dbReference type="EMBL" id="DPVV01000125">
    <property type="protein sequence ID" value="HCL01484.1"/>
    <property type="molecule type" value="Genomic_DNA"/>
</dbReference>
<dbReference type="AlphaFoldDB" id="A0A3D2X3K5"/>
<dbReference type="PANTHER" id="PTHR43072:SF23">
    <property type="entry name" value="UPF0039 PROTEIN C11D3.02C"/>
    <property type="match status" value="1"/>
</dbReference>
<dbReference type="SUPFAM" id="SSF55729">
    <property type="entry name" value="Acyl-CoA N-acyltransferases (Nat)"/>
    <property type="match status" value="1"/>
</dbReference>
<evidence type="ECO:0000259" key="3">
    <source>
        <dbReference type="PROSITE" id="PS51186"/>
    </source>
</evidence>
<dbReference type="InterPro" id="IPR000182">
    <property type="entry name" value="GNAT_dom"/>
</dbReference>
<keyword evidence="2" id="KW-0012">Acyltransferase</keyword>
<organism evidence="4 5">
    <name type="scientific">Lachnoclostridium phytofermentans</name>
    <dbReference type="NCBI Taxonomy" id="66219"/>
    <lineage>
        <taxon>Bacteria</taxon>
        <taxon>Bacillati</taxon>
        <taxon>Bacillota</taxon>
        <taxon>Clostridia</taxon>
        <taxon>Lachnospirales</taxon>
        <taxon>Lachnospiraceae</taxon>
    </lineage>
</organism>
<dbReference type="InterPro" id="IPR016181">
    <property type="entry name" value="Acyl_CoA_acyltransferase"/>
</dbReference>
<name>A0A3D2X3K5_9FIRM</name>
<dbReference type="PANTHER" id="PTHR43072">
    <property type="entry name" value="N-ACETYLTRANSFERASE"/>
    <property type="match status" value="1"/>
</dbReference>
<keyword evidence="1 4" id="KW-0808">Transferase</keyword>
<protein>
    <submittedName>
        <fullName evidence="4">GNAT family N-acetyltransferase</fullName>
    </submittedName>
</protein>
<accession>A0A3D2X3K5</accession>